<comment type="subcellular location">
    <subcellularLocation>
        <location evidence="1">Secreted</location>
    </subcellularLocation>
</comment>
<gene>
    <name evidence="6" type="primary">ttr-2</name>
    <name evidence="6" type="ORF">Tcan_06979</name>
    <name evidence="7" type="ORF">TCNE_LOCUS7293</name>
</gene>
<keyword evidence="3" id="KW-0964">Secreted</keyword>
<dbReference type="AlphaFoldDB" id="A0A0B2W5L3"/>
<organism evidence="6 8">
    <name type="scientific">Toxocara canis</name>
    <name type="common">Canine roundworm</name>
    <dbReference type="NCBI Taxonomy" id="6265"/>
    <lineage>
        <taxon>Eukaryota</taxon>
        <taxon>Metazoa</taxon>
        <taxon>Ecdysozoa</taxon>
        <taxon>Nematoda</taxon>
        <taxon>Chromadorea</taxon>
        <taxon>Rhabditida</taxon>
        <taxon>Spirurina</taxon>
        <taxon>Ascaridomorpha</taxon>
        <taxon>Ascaridoidea</taxon>
        <taxon>Toxocaridae</taxon>
        <taxon>Toxocara</taxon>
    </lineage>
</organism>
<dbReference type="OMA" id="TEYFSHI"/>
<dbReference type="PANTHER" id="PTHR21700">
    <property type="entry name" value="TRANSTHYRETIN-LIKE FAMILY PROTEIN-RELATED"/>
    <property type="match status" value="1"/>
</dbReference>
<proteinExistence type="inferred from homology"/>
<evidence type="ECO:0000313" key="8">
    <source>
        <dbReference type="Proteomes" id="UP000031036"/>
    </source>
</evidence>
<dbReference type="InterPro" id="IPR008969">
    <property type="entry name" value="CarboxyPept-like_regulatory"/>
</dbReference>
<comment type="similarity">
    <text evidence="2">Belongs to the nematode transthyretin-like family.</text>
</comment>
<name>A0A0B2W5L3_TOXCA</name>
<keyword evidence="8" id="KW-1185">Reference proteome</keyword>
<dbReference type="InterPro" id="IPR038479">
    <property type="entry name" value="Transthyretin-like_sf"/>
</dbReference>
<dbReference type="EMBL" id="UYWY01019653">
    <property type="protein sequence ID" value="VDM38614.1"/>
    <property type="molecule type" value="Genomic_DNA"/>
</dbReference>
<evidence type="ECO:0000256" key="2">
    <source>
        <dbReference type="ARBA" id="ARBA00010112"/>
    </source>
</evidence>
<reference evidence="7" key="2">
    <citation type="submission" date="2018-11" db="EMBL/GenBank/DDBJ databases">
        <authorList>
            <consortium name="Pathogen Informatics"/>
        </authorList>
    </citation>
    <scope>NUCLEOTIDE SEQUENCE [LARGE SCALE GENOMIC DNA]</scope>
</reference>
<feature type="chain" id="PRO_5010412530" evidence="5">
    <location>
        <begin position="21"/>
        <end position="128"/>
    </location>
</feature>
<evidence type="ECO:0000256" key="4">
    <source>
        <dbReference type="ARBA" id="ARBA00022729"/>
    </source>
</evidence>
<dbReference type="Gene3D" id="2.60.40.3330">
    <property type="match status" value="1"/>
</dbReference>
<keyword evidence="4 5" id="KW-0732">Signal</keyword>
<dbReference type="Proteomes" id="UP000031036">
    <property type="component" value="Unassembled WGS sequence"/>
</dbReference>
<dbReference type="SUPFAM" id="SSF49464">
    <property type="entry name" value="Carboxypeptidase regulatory domain-like"/>
    <property type="match status" value="1"/>
</dbReference>
<evidence type="ECO:0000256" key="3">
    <source>
        <dbReference type="ARBA" id="ARBA00022525"/>
    </source>
</evidence>
<dbReference type="EMBL" id="JPKZ01000169">
    <property type="protein sequence ID" value="KHN88817.1"/>
    <property type="molecule type" value="Genomic_DNA"/>
</dbReference>
<dbReference type="GO" id="GO:0005576">
    <property type="term" value="C:extracellular region"/>
    <property type="evidence" value="ECO:0007669"/>
    <property type="project" value="UniProtKB-SubCell"/>
</dbReference>
<protein>
    <submittedName>
        <fullName evidence="6">Transthyretin-like protein 2</fullName>
    </submittedName>
</protein>
<reference evidence="6 8" key="1">
    <citation type="submission" date="2014-11" db="EMBL/GenBank/DDBJ databases">
        <title>Genetic blueprint of the zoonotic pathogen Toxocara canis.</title>
        <authorList>
            <person name="Zhu X.-Q."/>
            <person name="Korhonen P.K."/>
            <person name="Cai H."/>
            <person name="Young N.D."/>
            <person name="Nejsum P."/>
            <person name="von Samson-Himmelstjerna G."/>
            <person name="Boag P.R."/>
            <person name="Tan P."/>
            <person name="Li Q."/>
            <person name="Min J."/>
            <person name="Yang Y."/>
            <person name="Wang X."/>
            <person name="Fang X."/>
            <person name="Hall R.S."/>
            <person name="Hofmann A."/>
            <person name="Sternberg P.W."/>
            <person name="Jex A.R."/>
            <person name="Gasser R.B."/>
        </authorList>
    </citation>
    <scope>NUCLEOTIDE SEQUENCE [LARGE SCALE GENOMIC DNA]</scope>
    <source>
        <strain evidence="6">PN_DK_2014</strain>
    </source>
</reference>
<dbReference type="InterPro" id="IPR001534">
    <property type="entry name" value="Transthyretin-like"/>
</dbReference>
<sequence length="128" mass="14332">MNAIVSGLVVVFSMCNLVDGREQCVGASGRLLCHGMPAIGVSVILWDYDMPFKDDLMAMTMTDTHGAFTLAGSTDEYTIIEPHLAIYKKCWNANACFPDIVIEVPEEFITDGKIPWRYYQLDREICDT</sequence>
<dbReference type="Pfam" id="PF01060">
    <property type="entry name" value="TTR-52"/>
    <property type="match status" value="1"/>
</dbReference>
<dbReference type="GO" id="GO:0009986">
    <property type="term" value="C:cell surface"/>
    <property type="evidence" value="ECO:0007669"/>
    <property type="project" value="InterPro"/>
</dbReference>
<evidence type="ECO:0000256" key="5">
    <source>
        <dbReference type="SAM" id="SignalP"/>
    </source>
</evidence>
<evidence type="ECO:0000313" key="6">
    <source>
        <dbReference type="EMBL" id="KHN88817.1"/>
    </source>
</evidence>
<accession>A0A0B2W5L3</accession>
<evidence type="ECO:0000313" key="7">
    <source>
        <dbReference type="EMBL" id="VDM38614.1"/>
    </source>
</evidence>
<feature type="signal peptide" evidence="5">
    <location>
        <begin position="1"/>
        <end position="20"/>
    </location>
</feature>
<dbReference type="PANTHER" id="PTHR21700:SF3">
    <property type="entry name" value="TRANSTHYRETIN-LIKE PROTEIN 5"/>
    <property type="match status" value="1"/>
</dbReference>
<evidence type="ECO:0000256" key="1">
    <source>
        <dbReference type="ARBA" id="ARBA00004613"/>
    </source>
</evidence>